<dbReference type="Proteomes" id="UP000799428">
    <property type="component" value="Unassembled WGS sequence"/>
</dbReference>
<feature type="compositionally biased region" description="Low complexity" evidence="6">
    <location>
        <begin position="385"/>
        <end position="398"/>
    </location>
</feature>
<feature type="transmembrane region" description="Helical" evidence="7">
    <location>
        <begin position="213"/>
        <end position="231"/>
    </location>
</feature>
<protein>
    <recommendedName>
        <fullName evidence="8">Rhodopsin domain-containing protein</fullName>
    </recommendedName>
</protein>
<keyword evidence="2 7" id="KW-0812">Transmembrane</keyword>
<sequence length="430" mass="47440">MAFSPEKLAYMQAHIDDSRVPEIHWVYSVPIVAAVISTSLRLWAKKAGRNGITLDDYLIIFATICLIGECASGLGYGPPYGMGRHVIAVAPHDLTMVRKGDYVFSHFYDIALVTVKLGILAFYYRIFVVPLFRKLVLVTAAFVLVWGIGITVALAVVCRPIEAYWDSNVVGKCLNLVTFTYFTNISNLVTDVWIFLMPIPVIWHLQLQLRKKLLLSFIFSIGLATCIVSSVRLTVVLGHGDPDFTWSYVPLGAYSVFEPLGGILCTNLPIIWHMWRKRRPILPGSSTFTSLPKPSTPTPGSGLGKSRRSRMARSLGLSGIDATGTDSQSRTILGKGEEEQEENRWAPTAPMDDIEALKGGRSLVPTQFWNKVERGHSNTSNEMTEASSSSGAIRIGSEVTVENAEKTNGLAKGRRSGSGMKKTTWQVRKK</sequence>
<feature type="region of interest" description="Disordered" evidence="6">
    <location>
        <begin position="286"/>
        <end position="349"/>
    </location>
</feature>
<keyword evidence="10" id="KW-1185">Reference proteome</keyword>
<feature type="transmembrane region" description="Helical" evidence="7">
    <location>
        <begin position="56"/>
        <end position="76"/>
    </location>
</feature>
<evidence type="ECO:0000256" key="4">
    <source>
        <dbReference type="ARBA" id="ARBA00023136"/>
    </source>
</evidence>
<keyword evidence="3 7" id="KW-1133">Transmembrane helix</keyword>
<dbReference type="GO" id="GO:0016020">
    <property type="term" value="C:membrane"/>
    <property type="evidence" value="ECO:0007669"/>
    <property type="project" value="UniProtKB-SubCell"/>
</dbReference>
<feature type="domain" description="Rhodopsin" evidence="8">
    <location>
        <begin position="40"/>
        <end position="276"/>
    </location>
</feature>
<dbReference type="InterPro" id="IPR052337">
    <property type="entry name" value="SAT4-like"/>
</dbReference>
<feature type="transmembrane region" description="Helical" evidence="7">
    <location>
        <begin position="251"/>
        <end position="272"/>
    </location>
</feature>
<keyword evidence="4 7" id="KW-0472">Membrane</keyword>
<accession>A0A6G1KDB3</accession>
<dbReference type="Pfam" id="PF20684">
    <property type="entry name" value="Fung_rhodopsin"/>
    <property type="match status" value="1"/>
</dbReference>
<evidence type="ECO:0000256" key="1">
    <source>
        <dbReference type="ARBA" id="ARBA00004141"/>
    </source>
</evidence>
<dbReference type="AlphaFoldDB" id="A0A6G1KDB3"/>
<feature type="transmembrane region" description="Helical" evidence="7">
    <location>
        <begin position="25"/>
        <end position="44"/>
    </location>
</feature>
<feature type="transmembrane region" description="Helical" evidence="7">
    <location>
        <begin position="135"/>
        <end position="156"/>
    </location>
</feature>
<reference evidence="9" key="1">
    <citation type="journal article" date="2020" name="Stud. Mycol.">
        <title>101 Dothideomycetes genomes: a test case for predicting lifestyles and emergence of pathogens.</title>
        <authorList>
            <person name="Haridas S."/>
            <person name="Albert R."/>
            <person name="Binder M."/>
            <person name="Bloem J."/>
            <person name="Labutti K."/>
            <person name="Salamov A."/>
            <person name="Andreopoulos B."/>
            <person name="Baker S."/>
            <person name="Barry K."/>
            <person name="Bills G."/>
            <person name="Bluhm B."/>
            <person name="Cannon C."/>
            <person name="Castanera R."/>
            <person name="Culley D."/>
            <person name="Daum C."/>
            <person name="Ezra D."/>
            <person name="Gonzalez J."/>
            <person name="Henrissat B."/>
            <person name="Kuo A."/>
            <person name="Liang C."/>
            <person name="Lipzen A."/>
            <person name="Lutzoni F."/>
            <person name="Magnuson J."/>
            <person name="Mondo S."/>
            <person name="Nolan M."/>
            <person name="Ohm R."/>
            <person name="Pangilinan J."/>
            <person name="Park H.-J."/>
            <person name="Ramirez L."/>
            <person name="Alfaro M."/>
            <person name="Sun H."/>
            <person name="Tritt A."/>
            <person name="Yoshinaga Y."/>
            <person name="Zwiers L.-H."/>
            <person name="Turgeon B."/>
            <person name="Goodwin S."/>
            <person name="Spatafora J."/>
            <person name="Crous P."/>
            <person name="Grigoriev I."/>
        </authorList>
    </citation>
    <scope>NUCLEOTIDE SEQUENCE</scope>
    <source>
        <strain evidence="9">CBS 279.74</strain>
    </source>
</reference>
<dbReference type="InterPro" id="IPR049326">
    <property type="entry name" value="Rhodopsin_dom_fungi"/>
</dbReference>
<evidence type="ECO:0000256" key="3">
    <source>
        <dbReference type="ARBA" id="ARBA00022989"/>
    </source>
</evidence>
<comment type="similarity">
    <text evidence="5">Belongs to the SAT4 family.</text>
</comment>
<dbReference type="PANTHER" id="PTHR33048">
    <property type="entry name" value="PTH11-LIKE INTEGRAL MEMBRANE PROTEIN (AFU_ORTHOLOGUE AFUA_5G11245)"/>
    <property type="match status" value="1"/>
</dbReference>
<evidence type="ECO:0000313" key="9">
    <source>
        <dbReference type="EMBL" id="KAF2710839.1"/>
    </source>
</evidence>
<dbReference type="EMBL" id="MU005768">
    <property type="protein sequence ID" value="KAF2710839.1"/>
    <property type="molecule type" value="Genomic_DNA"/>
</dbReference>
<evidence type="ECO:0000256" key="6">
    <source>
        <dbReference type="SAM" id="MobiDB-lite"/>
    </source>
</evidence>
<evidence type="ECO:0000259" key="8">
    <source>
        <dbReference type="Pfam" id="PF20684"/>
    </source>
</evidence>
<evidence type="ECO:0000256" key="2">
    <source>
        <dbReference type="ARBA" id="ARBA00022692"/>
    </source>
</evidence>
<feature type="compositionally biased region" description="Polar residues" evidence="6">
    <location>
        <begin position="421"/>
        <end position="430"/>
    </location>
</feature>
<dbReference type="PANTHER" id="PTHR33048:SF8">
    <property type="entry name" value="INTEGRAL MEMBRANE PROTEIN-RELATED"/>
    <property type="match status" value="1"/>
</dbReference>
<organism evidence="9 10">
    <name type="scientific">Pleomassaria siparia CBS 279.74</name>
    <dbReference type="NCBI Taxonomy" id="1314801"/>
    <lineage>
        <taxon>Eukaryota</taxon>
        <taxon>Fungi</taxon>
        <taxon>Dikarya</taxon>
        <taxon>Ascomycota</taxon>
        <taxon>Pezizomycotina</taxon>
        <taxon>Dothideomycetes</taxon>
        <taxon>Pleosporomycetidae</taxon>
        <taxon>Pleosporales</taxon>
        <taxon>Pleomassariaceae</taxon>
        <taxon>Pleomassaria</taxon>
    </lineage>
</organism>
<dbReference type="OrthoDB" id="3529975at2759"/>
<evidence type="ECO:0000313" key="10">
    <source>
        <dbReference type="Proteomes" id="UP000799428"/>
    </source>
</evidence>
<feature type="transmembrane region" description="Helical" evidence="7">
    <location>
        <begin position="176"/>
        <end position="201"/>
    </location>
</feature>
<evidence type="ECO:0000256" key="7">
    <source>
        <dbReference type="SAM" id="Phobius"/>
    </source>
</evidence>
<feature type="transmembrane region" description="Helical" evidence="7">
    <location>
        <begin position="103"/>
        <end position="123"/>
    </location>
</feature>
<proteinExistence type="inferred from homology"/>
<feature type="region of interest" description="Disordered" evidence="6">
    <location>
        <begin position="375"/>
        <end position="430"/>
    </location>
</feature>
<comment type="subcellular location">
    <subcellularLocation>
        <location evidence="1">Membrane</location>
        <topology evidence="1">Multi-pass membrane protein</topology>
    </subcellularLocation>
</comment>
<gene>
    <name evidence="9" type="ORF">K504DRAFT_500782</name>
</gene>
<name>A0A6G1KDB3_9PLEO</name>
<evidence type="ECO:0000256" key="5">
    <source>
        <dbReference type="ARBA" id="ARBA00038359"/>
    </source>
</evidence>